<protein>
    <submittedName>
        <fullName evidence="1">Uncharacterized protein</fullName>
    </submittedName>
</protein>
<evidence type="ECO:0000313" key="2">
    <source>
        <dbReference type="Proteomes" id="UP000650833"/>
    </source>
</evidence>
<sequence length="114" mass="12944">MGSRFTEHFEINENFQISQSEPSSPLLSTFDSFFSSSSETLNFQVTASSSSTEMYSFKSKSQTSVKSNDPPLIHSHSFSIVNFNEDSLKSLQKPKKSKLKRFLTTIHHSRKSNK</sequence>
<accession>A0A8H7QM10</accession>
<organism evidence="1 2">
    <name type="scientific">Mucor plumbeus</name>
    <dbReference type="NCBI Taxonomy" id="97098"/>
    <lineage>
        <taxon>Eukaryota</taxon>
        <taxon>Fungi</taxon>
        <taxon>Fungi incertae sedis</taxon>
        <taxon>Mucoromycota</taxon>
        <taxon>Mucoromycotina</taxon>
        <taxon>Mucoromycetes</taxon>
        <taxon>Mucorales</taxon>
        <taxon>Mucorineae</taxon>
        <taxon>Mucoraceae</taxon>
        <taxon>Mucor</taxon>
    </lineage>
</organism>
<keyword evidence="2" id="KW-1185">Reference proteome</keyword>
<proteinExistence type="predicted"/>
<evidence type="ECO:0000313" key="1">
    <source>
        <dbReference type="EMBL" id="KAG2194757.1"/>
    </source>
</evidence>
<dbReference type="Proteomes" id="UP000650833">
    <property type="component" value="Unassembled WGS sequence"/>
</dbReference>
<comment type="caution">
    <text evidence="1">The sequence shown here is derived from an EMBL/GenBank/DDBJ whole genome shotgun (WGS) entry which is preliminary data.</text>
</comment>
<dbReference type="AlphaFoldDB" id="A0A8H7QM10"/>
<dbReference type="OrthoDB" id="2288526at2759"/>
<name>A0A8H7QM10_9FUNG</name>
<reference evidence="1" key="1">
    <citation type="submission" date="2020-12" db="EMBL/GenBank/DDBJ databases">
        <title>Metabolic potential, ecology and presence of endohyphal bacteria is reflected in genomic diversity of Mucoromycotina.</title>
        <authorList>
            <person name="Muszewska A."/>
            <person name="Okrasinska A."/>
            <person name="Steczkiewicz K."/>
            <person name="Drgas O."/>
            <person name="Orlowska M."/>
            <person name="Perlinska-Lenart U."/>
            <person name="Aleksandrzak-Piekarczyk T."/>
            <person name="Szatraj K."/>
            <person name="Zielenkiewicz U."/>
            <person name="Pilsyk S."/>
            <person name="Malc E."/>
            <person name="Mieczkowski P."/>
            <person name="Kruszewska J.S."/>
            <person name="Biernat P."/>
            <person name="Pawlowska J."/>
        </authorList>
    </citation>
    <scope>NUCLEOTIDE SEQUENCE</scope>
    <source>
        <strain evidence="1">CBS 226.32</strain>
    </source>
</reference>
<gene>
    <name evidence="1" type="ORF">INT46_002410</name>
</gene>
<dbReference type="EMBL" id="JAEPRC010000565">
    <property type="protein sequence ID" value="KAG2194757.1"/>
    <property type="molecule type" value="Genomic_DNA"/>
</dbReference>